<dbReference type="SUPFAM" id="SSF54427">
    <property type="entry name" value="NTF2-like"/>
    <property type="match status" value="1"/>
</dbReference>
<dbReference type="Proteomes" id="UP000595140">
    <property type="component" value="Unassembled WGS sequence"/>
</dbReference>
<sequence length="296" mass="34165">MAVMLPPSRISSFSVGLPPAGIYSNTKFRAGKKVETPQFNTSGKEMAKIRVLFSVKDLEESVKGSRLGDNMGLREQFSAQPSATKMSKEEEQRRDFYLNTGYAIQTLREEFPIFFLREITFDIYRDDIVFKDPINTFVGIENYKSIFWALRFHGRIFFKALWIDIVSVWQPVENMIMVRWTVHGIPRVPWESRGRFDGTSEYKLDKKGKIYEHRVHNIALNAPPPKFLVRSVQEMIQCIGCGSTPKPTFFEISSSSFKNFMAHVNSCGPRCHLSSILSSSVRNQEDIEESSERRWH</sequence>
<reference evidence="1 2" key="1">
    <citation type="submission" date="2018-04" db="EMBL/GenBank/DDBJ databases">
        <authorList>
            <person name="Vogel A."/>
        </authorList>
    </citation>
    <scope>NUCLEOTIDE SEQUENCE [LARGE SCALE GENOMIC DNA]</scope>
</reference>
<dbReference type="Pfam" id="PF10184">
    <property type="entry name" value="DUF2358"/>
    <property type="match status" value="1"/>
</dbReference>
<gene>
    <name evidence="1" type="ORF">CCAM_LOCUS36462</name>
</gene>
<dbReference type="AlphaFoldDB" id="A0A484N2N0"/>
<name>A0A484N2N0_9ASTE</name>
<evidence type="ECO:0000313" key="2">
    <source>
        <dbReference type="Proteomes" id="UP000595140"/>
    </source>
</evidence>
<dbReference type="PANTHER" id="PTHR31094">
    <property type="entry name" value="RIKEN CDNA 2310061I04 GENE"/>
    <property type="match status" value="1"/>
</dbReference>
<keyword evidence="2" id="KW-1185">Reference proteome</keyword>
<dbReference type="OrthoDB" id="44820at2759"/>
<dbReference type="InterPro" id="IPR018790">
    <property type="entry name" value="DUF2358"/>
</dbReference>
<protein>
    <submittedName>
        <fullName evidence="1">Uncharacterized protein</fullName>
    </submittedName>
</protein>
<accession>A0A484N2N0</accession>
<proteinExistence type="predicted"/>
<dbReference type="InterPro" id="IPR032710">
    <property type="entry name" value="NTF2-like_dom_sf"/>
</dbReference>
<dbReference type="PANTHER" id="PTHR31094:SF2">
    <property type="entry name" value="RIKEN CDNA 2310061I04 GENE"/>
    <property type="match status" value="1"/>
</dbReference>
<dbReference type="Gene3D" id="3.10.450.50">
    <property type="match status" value="1"/>
</dbReference>
<dbReference type="EMBL" id="OOIL02005377">
    <property type="protein sequence ID" value="VFQ94686.1"/>
    <property type="molecule type" value="Genomic_DNA"/>
</dbReference>
<evidence type="ECO:0000313" key="1">
    <source>
        <dbReference type="EMBL" id="VFQ94686.1"/>
    </source>
</evidence>
<organism evidence="1 2">
    <name type="scientific">Cuscuta campestris</name>
    <dbReference type="NCBI Taxonomy" id="132261"/>
    <lineage>
        <taxon>Eukaryota</taxon>
        <taxon>Viridiplantae</taxon>
        <taxon>Streptophyta</taxon>
        <taxon>Embryophyta</taxon>
        <taxon>Tracheophyta</taxon>
        <taxon>Spermatophyta</taxon>
        <taxon>Magnoliopsida</taxon>
        <taxon>eudicotyledons</taxon>
        <taxon>Gunneridae</taxon>
        <taxon>Pentapetalae</taxon>
        <taxon>asterids</taxon>
        <taxon>lamiids</taxon>
        <taxon>Solanales</taxon>
        <taxon>Convolvulaceae</taxon>
        <taxon>Cuscuteae</taxon>
        <taxon>Cuscuta</taxon>
        <taxon>Cuscuta subgen. Grammica</taxon>
        <taxon>Cuscuta sect. Cleistogrammica</taxon>
    </lineage>
</organism>